<dbReference type="InterPro" id="IPR036259">
    <property type="entry name" value="MFS_trans_sf"/>
</dbReference>
<dbReference type="Gene3D" id="1.20.1250.20">
    <property type="entry name" value="MFS general substrate transporter like domains"/>
    <property type="match status" value="1"/>
</dbReference>
<feature type="transmembrane region" description="Helical" evidence="6">
    <location>
        <begin position="256"/>
        <end position="273"/>
    </location>
</feature>
<organism evidence="7 8">
    <name type="scientific">Asanoa ferruginea</name>
    <dbReference type="NCBI Taxonomy" id="53367"/>
    <lineage>
        <taxon>Bacteria</taxon>
        <taxon>Bacillati</taxon>
        <taxon>Actinomycetota</taxon>
        <taxon>Actinomycetes</taxon>
        <taxon>Micromonosporales</taxon>
        <taxon>Micromonosporaceae</taxon>
        <taxon>Asanoa</taxon>
    </lineage>
</organism>
<keyword evidence="2 6" id="KW-0812">Transmembrane</keyword>
<keyword evidence="8" id="KW-1185">Reference proteome</keyword>
<evidence type="ECO:0000256" key="2">
    <source>
        <dbReference type="ARBA" id="ARBA00022692"/>
    </source>
</evidence>
<feature type="transmembrane region" description="Helical" evidence="6">
    <location>
        <begin position="342"/>
        <end position="363"/>
    </location>
</feature>
<dbReference type="RefSeq" id="WP_116070785.1">
    <property type="nucleotide sequence ID" value="NZ_BONB01000063.1"/>
</dbReference>
<feature type="transmembrane region" description="Helical" evidence="6">
    <location>
        <begin position="218"/>
        <end position="236"/>
    </location>
</feature>
<feature type="transmembrane region" description="Helical" evidence="6">
    <location>
        <begin position="178"/>
        <end position="197"/>
    </location>
</feature>
<feature type="transmembrane region" description="Helical" evidence="6">
    <location>
        <begin position="61"/>
        <end position="80"/>
    </location>
</feature>
<dbReference type="EMBL" id="QUMQ01000001">
    <property type="protein sequence ID" value="REF99636.1"/>
    <property type="molecule type" value="Genomic_DNA"/>
</dbReference>
<keyword evidence="4 6" id="KW-0472">Membrane</keyword>
<accession>A0A3D9ZQK4</accession>
<dbReference type="Proteomes" id="UP000256913">
    <property type="component" value="Unassembled WGS sequence"/>
</dbReference>
<dbReference type="InterPro" id="IPR051788">
    <property type="entry name" value="MFS_Transporter"/>
</dbReference>
<evidence type="ECO:0000313" key="7">
    <source>
        <dbReference type="EMBL" id="REF99636.1"/>
    </source>
</evidence>
<feature type="transmembrane region" description="Helical" evidence="6">
    <location>
        <begin position="110"/>
        <end position="130"/>
    </location>
</feature>
<reference evidence="7 8" key="1">
    <citation type="submission" date="2018-08" db="EMBL/GenBank/DDBJ databases">
        <title>Sequencing the genomes of 1000 actinobacteria strains.</title>
        <authorList>
            <person name="Klenk H.-P."/>
        </authorList>
    </citation>
    <scope>NUCLEOTIDE SEQUENCE [LARGE SCALE GENOMIC DNA]</scope>
    <source>
        <strain evidence="7 8">DSM 44099</strain>
    </source>
</reference>
<name>A0A3D9ZQK4_9ACTN</name>
<evidence type="ECO:0000313" key="8">
    <source>
        <dbReference type="Proteomes" id="UP000256913"/>
    </source>
</evidence>
<dbReference type="AlphaFoldDB" id="A0A3D9ZQK4"/>
<feature type="transmembrane region" description="Helical" evidence="6">
    <location>
        <begin position="369"/>
        <end position="391"/>
    </location>
</feature>
<dbReference type="PANTHER" id="PTHR23514">
    <property type="entry name" value="BYPASS OF STOP CODON PROTEIN 6"/>
    <property type="match status" value="1"/>
</dbReference>
<dbReference type="GO" id="GO:0022857">
    <property type="term" value="F:transmembrane transporter activity"/>
    <property type="evidence" value="ECO:0007669"/>
    <property type="project" value="InterPro"/>
</dbReference>
<feature type="transmembrane region" description="Helical" evidence="6">
    <location>
        <begin position="306"/>
        <end position="330"/>
    </location>
</feature>
<dbReference type="InterPro" id="IPR011701">
    <property type="entry name" value="MFS"/>
</dbReference>
<evidence type="ECO:0000256" key="5">
    <source>
        <dbReference type="SAM" id="MobiDB-lite"/>
    </source>
</evidence>
<evidence type="ECO:0000256" key="6">
    <source>
        <dbReference type="SAM" id="Phobius"/>
    </source>
</evidence>
<dbReference type="OrthoDB" id="151222at2"/>
<feature type="transmembrane region" description="Helical" evidence="6">
    <location>
        <begin position="21"/>
        <end position="41"/>
    </location>
</feature>
<evidence type="ECO:0000256" key="4">
    <source>
        <dbReference type="ARBA" id="ARBA00023136"/>
    </source>
</evidence>
<comment type="caution">
    <text evidence="7">The sequence shown here is derived from an EMBL/GenBank/DDBJ whole genome shotgun (WGS) entry which is preliminary data.</text>
</comment>
<protein>
    <submittedName>
        <fullName evidence="7">Fucose permease</fullName>
    </submittedName>
</protein>
<sequence length="434" mass="43571">MGGRRGLGSILRAPAHGRLRRARVGVTAAFALGGALCGVLTSRIPALMDELAISPSQLGGVLFVWGLGAVASTQALRWVMARTGSAPVLRVAAPLYASTLALVACAQSYGLLLAAVAVFGMGLGAVDVAANSQGSATERAYGRPLVAGIHAGWPVGAGVGGLVAAFCAHLGVPYRSTLVGAAVLALPVALALGRTLLDTRHGGHPRRHDRSRSRTRPVVYGFGVIAFAALAIEVAVTDWTGVLLHDGLGTSQAVAALAYPLFQAGILTGRVVADRLRTWLGARVVLVSAGAATAGLLALTAAPQPLVVLVGICGVGVAISPVLPLAFSLAGTSDAQSSDAAIAQLGVIAYAGVLASPAMIGVLADAATLRVALVVVAIALGAAIVLAGLLLPIDYADIRLRVGALPQQARRGSEAAGDVAGPQAPMTRMDSDVI</sequence>
<feature type="region of interest" description="Disordered" evidence="5">
    <location>
        <begin position="413"/>
        <end position="434"/>
    </location>
</feature>
<gene>
    <name evidence="7" type="ORF">DFJ67_5676</name>
</gene>
<comment type="subcellular location">
    <subcellularLocation>
        <location evidence="1">Membrane</location>
        <topology evidence="1">Multi-pass membrane protein</topology>
    </subcellularLocation>
</comment>
<dbReference type="PANTHER" id="PTHR23514:SF13">
    <property type="entry name" value="INNER MEMBRANE PROTEIN YBJJ"/>
    <property type="match status" value="1"/>
</dbReference>
<dbReference type="SUPFAM" id="SSF103473">
    <property type="entry name" value="MFS general substrate transporter"/>
    <property type="match status" value="1"/>
</dbReference>
<dbReference type="CDD" id="cd17393">
    <property type="entry name" value="MFS_MosC_like"/>
    <property type="match status" value="1"/>
</dbReference>
<keyword evidence="3 6" id="KW-1133">Transmembrane helix</keyword>
<dbReference type="GO" id="GO:0016020">
    <property type="term" value="C:membrane"/>
    <property type="evidence" value="ECO:0007669"/>
    <property type="project" value="UniProtKB-SubCell"/>
</dbReference>
<feature type="transmembrane region" description="Helical" evidence="6">
    <location>
        <begin position="151"/>
        <end position="172"/>
    </location>
</feature>
<proteinExistence type="predicted"/>
<evidence type="ECO:0000256" key="3">
    <source>
        <dbReference type="ARBA" id="ARBA00022989"/>
    </source>
</evidence>
<feature type="transmembrane region" description="Helical" evidence="6">
    <location>
        <begin position="87"/>
        <end position="104"/>
    </location>
</feature>
<dbReference type="Pfam" id="PF07690">
    <property type="entry name" value="MFS_1"/>
    <property type="match status" value="1"/>
</dbReference>
<feature type="transmembrane region" description="Helical" evidence="6">
    <location>
        <begin position="280"/>
        <end position="300"/>
    </location>
</feature>
<evidence type="ECO:0000256" key="1">
    <source>
        <dbReference type="ARBA" id="ARBA00004141"/>
    </source>
</evidence>